<gene>
    <name evidence="2" type="ORF">V0U79_09000</name>
</gene>
<proteinExistence type="predicted"/>
<evidence type="ECO:0000313" key="2">
    <source>
        <dbReference type="EMBL" id="MEE2526502.1"/>
    </source>
</evidence>
<comment type="caution">
    <text evidence="2">The sequence shown here is derived from an EMBL/GenBank/DDBJ whole genome shotgun (WGS) entry which is preliminary data.</text>
</comment>
<evidence type="ECO:0000313" key="3">
    <source>
        <dbReference type="Proteomes" id="UP001354971"/>
    </source>
</evidence>
<name>A0ABU7LRG0_9PROT</name>
<feature type="transmembrane region" description="Helical" evidence="1">
    <location>
        <begin position="15"/>
        <end position="38"/>
    </location>
</feature>
<protein>
    <submittedName>
        <fullName evidence="2">Uncharacterized protein</fullName>
    </submittedName>
</protein>
<accession>A0ABU7LRG0</accession>
<sequence>MILNNLVRSIREQNYYAVFLEFLIVILGVVIGFQISAWNAAQQERRDAVDMMDGLAADVGLAEQLASATLNARLDRVGHLVSAWQQIDDPDIAALGETECLALAASHHFGVTIASLTTLEEIVASGRLGILRDARLRQALSRYEQATDSLREMLQRYPVIASNMTRDFPGLIRITPILYGEEPRVGYAGACDIDGMRDDPAFINALTENMDLYDYFVAAGLRPWTEALSEVRASLEAAQADVGH</sequence>
<keyword evidence="1" id="KW-0472">Membrane</keyword>
<reference evidence="2 3" key="1">
    <citation type="submission" date="2024-01" db="EMBL/GenBank/DDBJ databases">
        <title>Hyphobacterium bacterium isolated from marine sediment.</title>
        <authorList>
            <person name="Zhao S."/>
        </authorList>
    </citation>
    <scope>NUCLEOTIDE SEQUENCE [LARGE SCALE GENOMIC DNA]</scope>
    <source>
        <strain evidence="3">HN65</strain>
    </source>
</reference>
<dbReference type="EMBL" id="JAZDRP010000005">
    <property type="protein sequence ID" value="MEE2526502.1"/>
    <property type="molecule type" value="Genomic_DNA"/>
</dbReference>
<keyword evidence="1" id="KW-1133">Transmembrane helix</keyword>
<dbReference type="Proteomes" id="UP001354971">
    <property type="component" value="Unassembled WGS sequence"/>
</dbReference>
<keyword evidence="3" id="KW-1185">Reference proteome</keyword>
<keyword evidence="1" id="KW-0812">Transmembrane</keyword>
<dbReference type="RefSeq" id="WP_330199166.1">
    <property type="nucleotide sequence ID" value="NZ_JAZDRP010000005.1"/>
</dbReference>
<organism evidence="2 3">
    <name type="scientific">Hyphobacterium lacteum</name>
    <dbReference type="NCBI Taxonomy" id="3116575"/>
    <lineage>
        <taxon>Bacteria</taxon>
        <taxon>Pseudomonadati</taxon>
        <taxon>Pseudomonadota</taxon>
        <taxon>Alphaproteobacteria</taxon>
        <taxon>Maricaulales</taxon>
        <taxon>Maricaulaceae</taxon>
        <taxon>Hyphobacterium</taxon>
    </lineage>
</organism>
<evidence type="ECO:0000256" key="1">
    <source>
        <dbReference type="SAM" id="Phobius"/>
    </source>
</evidence>